<protein>
    <recommendedName>
        <fullName evidence="2">Cilia- and flagella-associated protein HOATZ</fullName>
    </recommendedName>
</protein>
<organism evidence="3 4">
    <name type="scientific">Callorhinchus milii</name>
    <name type="common">Ghost shark</name>
    <dbReference type="NCBI Taxonomy" id="7868"/>
    <lineage>
        <taxon>Eukaryota</taxon>
        <taxon>Metazoa</taxon>
        <taxon>Chordata</taxon>
        <taxon>Craniata</taxon>
        <taxon>Vertebrata</taxon>
        <taxon>Chondrichthyes</taxon>
        <taxon>Holocephali</taxon>
        <taxon>Chimaeriformes</taxon>
        <taxon>Callorhinchidae</taxon>
        <taxon>Callorhinchus</taxon>
    </lineage>
</organism>
<keyword evidence="4" id="KW-1185">Reference proteome</keyword>
<evidence type="ECO:0000313" key="4">
    <source>
        <dbReference type="Proteomes" id="UP000314986"/>
    </source>
</evidence>
<evidence type="ECO:0000256" key="1">
    <source>
        <dbReference type="ARBA" id="ARBA00023451"/>
    </source>
</evidence>
<evidence type="ECO:0000313" key="3">
    <source>
        <dbReference type="Ensembl" id="ENSCMIP00000016537.1"/>
    </source>
</evidence>
<reference evidence="4" key="2">
    <citation type="journal article" date="2007" name="PLoS Biol.">
        <title>Survey sequencing and comparative analysis of the elephant shark (Callorhinchus milii) genome.</title>
        <authorList>
            <person name="Venkatesh B."/>
            <person name="Kirkness E.F."/>
            <person name="Loh Y.H."/>
            <person name="Halpern A.L."/>
            <person name="Lee A.P."/>
            <person name="Johnson J."/>
            <person name="Dandona N."/>
            <person name="Viswanathan L.D."/>
            <person name="Tay A."/>
            <person name="Venter J.C."/>
            <person name="Strausberg R.L."/>
            <person name="Brenner S."/>
        </authorList>
    </citation>
    <scope>NUCLEOTIDE SEQUENCE [LARGE SCALE GENOMIC DNA]</scope>
</reference>
<comment type="similarity">
    <text evidence="1">Belongs to the HOATZ family.</text>
</comment>
<dbReference type="GO" id="GO:0060271">
    <property type="term" value="P:cilium assembly"/>
    <property type="evidence" value="ECO:0007669"/>
    <property type="project" value="InterPro"/>
</dbReference>
<reference evidence="3" key="4">
    <citation type="submission" date="2025-08" db="UniProtKB">
        <authorList>
            <consortium name="Ensembl"/>
        </authorList>
    </citation>
    <scope>IDENTIFICATION</scope>
</reference>
<name>A0A4W3HN40_CALMI</name>
<dbReference type="PANTHER" id="PTHR47231">
    <property type="entry name" value="UPF0722 PROTEIN C11ORF88"/>
    <property type="match status" value="1"/>
</dbReference>
<dbReference type="InterPro" id="IPR040681">
    <property type="entry name" value="HOATZ-like"/>
</dbReference>
<dbReference type="InParanoid" id="A0A4W3HN40"/>
<reference evidence="4" key="3">
    <citation type="journal article" date="2014" name="Nature">
        <title>Elephant shark genome provides unique insights into gnathostome evolution.</title>
        <authorList>
            <consortium name="International Elephant Shark Genome Sequencing Consortium"/>
            <person name="Venkatesh B."/>
            <person name="Lee A.P."/>
            <person name="Ravi V."/>
            <person name="Maurya A.K."/>
            <person name="Lian M.M."/>
            <person name="Swann J.B."/>
            <person name="Ohta Y."/>
            <person name="Flajnik M.F."/>
            <person name="Sutoh Y."/>
            <person name="Kasahara M."/>
            <person name="Hoon S."/>
            <person name="Gangu V."/>
            <person name="Roy S.W."/>
            <person name="Irimia M."/>
            <person name="Korzh V."/>
            <person name="Kondrychyn I."/>
            <person name="Lim Z.W."/>
            <person name="Tay B.H."/>
            <person name="Tohari S."/>
            <person name="Kong K.W."/>
            <person name="Ho S."/>
            <person name="Lorente-Galdos B."/>
            <person name="Quilez J."/>
            <person name="Marques-Bonet T."/>
            <person name="Raney B.J."/>
            <person name="Ingham P.W."/>
            <person name="Tay A."/>
            <person name="Hillier L.W."/>
            <person name="Minx P."/>
            <person name="Boehm T."/>
            <person name="Wilson R.K."/>
            <person name="Brenner S."/>
            <person name="Warren W.C."/>
        </authorList>
    </citation>
    <scope>NUCLEOTIDE SEQUENCE [LARGE SCALE GENOMIC DNA]</scope>
</reference>
<dbReference type="PANTHER" id="PTHR47231:SF1">
    <property type="entry name" value="CILIA- AND FLAGELLA-ASSOCIATED PROTEIN HOATZ"/>
    <property type="match status" value="1"/>
</dbReference>
<dbReference type="Proteomes" id="UP000314986">
    <property type="component" value="Unassembled WGS sequence"/>
</dbReference>
<reference evidence="3" key="5">
    <citation type="submission" date="2025-09" db="UniProtKB">
        <authorList>
            <consortium name="Ensembl"/>
        </authorList>
    </citation>
    <scope>IDENTIFICATION</scope>
</reference>
<proteinExistence type="inferred from homology"/>
<sequence>MAEDPEAAADGLSGFTVFAASPREDVAYAKVFWNSLSLQPPLESRLVSGDITQRLRVAPAVGSDRCRCRLSSADKKARQKEIAFEMKMKAEQKAVYLEKAKKRKEILVLIQQRREQSIQVSVCWGWGGGEALCVWGEWWGGGGSEQEARSE</sequence>
<evidence type="ECO:0000256" key="2">
    <source>
        <dbReference type="ARBA" id="ARBA00023657"/>
    </source>
</evidence>
<accession>A0A4W3HN40</accession>
<dbReference type="AlphaFoldDB" id="A0A4W3HN40"/>
<reference evidence="4" key="1">
    <citation type="journal article" date="2006" name="Science">
        <title>Ancient noncoding elements conserved in the human genome.</title>
        <authorList>
            <person name="Venkatesh B."/>
            <person name="Kirkness E.F."/>
            <person name="Loh Y.H."/>
            <person name="Halpern A.L."/>
            <person name="Lee A.P."/>
            <person name="Johnson J."/>
            <person name="Dandona N."/>
            <person name="Viswanathan L.D."/>
            <person name="Tay A."/>
            <person name="Venter J.C."/>
            <person name="Strausberg R.L."/>
            <person name="Brenner S."/>
        </authorList>
    </citation>
    <scope>NUCLEOTIDE SEQUENCE [LARGE SCALE GENOMIC DNA]</scope>
</reference>
<dbReference type="Pfam" id="PF17664">
    <property type="entry name" value="HOATZ-like"/>
    <property type="match status" value="1"/>
</dbReference>
<dbReference type="Ensembl" id="ENSCMIT00000016869.1">
    <property type="protein sequence ID" value="ENSCMIP00000016537.1"/>
    <property type="gene ID" value="ENSCMIG00000007969.1"/>
</dbReference>